<dbReference type="SUPFAM" id="SSF51905">
    <property type="entry name" value="FAD/NAD(P)-binding domain"/>
    <property type="match status" value="1"/>
</dbReference>
<reference evidence="5" key="1">
    <citation type="submission" date="2021-11" db="EMBL/GenBank/DDBJ databases">
        <title>Streptomyces corallinus and Kineosporia corallina sp. nov., two new coral-derived marine actinobacteria.</title>
        <authorList>
            <person name="Buangrab K."/>
            <person name="Sutthacheep M."/>
            <person name="Yeemin T."/>
            <person name="Harunari E."/>
            <person name="Igarashi Y."/>
            <person name="Sripreechasak P."/>
            <person name="Kanchanasin P."/>
            <person name="Tanasupawat S."/>
            <person name="Phongsopitanun W."/>
        </authorList>
    </citation>
    <scope>NUCLEOTIDE SEQUENCE</scope>
    <source>
        <strain evidence="5">JCM 31032</strain>
    </source>
</reference>
<feature type="domain" description="FAD-binding" evidence="4">
    <location>
        <begin position="4"/>
        <end position="340"/>
    </location>
</feature>
<dbReference type="Pfam" id="PF21274">
    <property type="entry name" value="Rng_hyd_C"/>
    <property type="match status" value="1"/>
</dbReference>
<accession>A0A9X1NJQ8</accession>
<dbReference type="Gene3D" id="3.40.30.120">
    <property type="match status" value="1"/>
</dbReference>
<dbReference type="Proteomes" id="UP001138997">
    <property type="component" value="Unassembled WGS sequence"/>
</dbReference>
<dbReference type="RefSeq" id="WP_231447777.1">
    <property type="nucleotide sequence ID" value="NZ_JAJOMB010000019.1"/>
</dbReference>
<dbReference type="EMBL" id="JAJOMB010000019">
    <property type="protein sequence ID" value="MCD5314971.1"/>
    <property type="molecule type" value="Genomic_DNA"/>
</dbReference>
<dbReference type="Gene3D" id="3.50.50.60">
    <property type="entry name" value="FAD/NAD(P)-binding domain"/>
    <property type="match status" value="1"/>
</dbReference>
<dbReference type="Pfam" id="PF01494">
    <property type="entry name" value="FAD_binding_3"/>
    <property type="match status" value="1"/>
</dbReference>
<keyword evidence="2" id="KW-0285">Flavoprotein</keyword>
<dbReference type="GO" id="GO:0016709">
    <property type="term" value="F:oxidoreductase activity, acting on paired donors, with incorporation or reduction of molecular oxygen, NAD(P)H as one donor, and incorporation of one atom of oxygen"/>
    <property type="evidence" value="ECO:0007669"/>
    <property type="project" value="UniProtKB-ARBA"/>
</dbReference>
<comment type="caution">
    <text evidence="5">The sequence shown here is derived from an EMBL/GenBank/DDBJ whole genome shotgun (WGS) entry which is preliminary data.</text>
</comment>
<name>A0A9X1NJQ8_9ACTN</name>
<dbReference type="InterPro" id="IPR050641">
    <property type="entry name" value="RIFMO-like"/>
</dbReference>
<keyword evidence="5" id="KW-0503">Monooxygenase</keyword>
<proteinExistence type="predicted"/>
<evidence type="ECO:0000256" key="2">
    <source>
        <dbReference type="ARBA" id="ARBA00022630"/>
    </source>
</evidence>
<dbReference type="AlphaFoldDB" id="A0A9X1NJQ8"/>
<keyword evidence="5" id="KW-0560">Oxidoreductase</keyword>
<evidence type="ECO:0000256" key="3">
    <source>
        <dbReference type="ARBA" id="ARBA00022827"/>
    </source>
</evidence>
<keyword evidence="3" id="KW-0274">FAD</keyword>
<gene>
    <name evidence="5" type="ORF">LR394_29115</name>
</gene>
<dbReference type="InterPro" id="IPR002938">
    <property type="entry name" value="FAD-bd"/>
</dbReference>
<dbReference type="PANTHER" id="PTHR43004">
    <property type="entry name" value="TRK SYSTEM POTASSIUM UPTAKE PROTEIN"/>
    <property type="match status" value="1"/>
</dbReference>
<organism evidence="5 6">
    <name type="scientific">Kineosporia babensis</name>
    <dbReference type="NCBI Taxonomy" id="499548"/>
    <lineage>
        <taxon>Bacteria</taxon>
        <taxon>Bacillati</taxon>
        <taxon>Actinomycetota</taxon>
        <taxon>Actinomycetes</taxon>
        <taxon>Kineosporiales</taxon>
        <taxon>Kineosporiaceae</taxon>
        <taxon>Kineosporia</taxon>
    </lineage>
</organism>
<evidence type="ECO:0000313" key="5">
    <source>
        <dbReference type="EMBL" id="MCD5314971.1"/>
    </source>
</evidence>
<dbReference type="GO" id="GO:0071949">
    <property type="term" value="F:FAD binding"/>
    <property type="evidence" value="ECO:0007669"/>
    <property type="project" value="InterPro"/>
</dbReference>
<comment type="cofactor">
    <cofactor evidence="1">
        <name>FAD</name>
        <dbReference type="ChEBI" id="CHEBI:57692"/>
    </cofactor>
</comment>
<dbReference type="Gene3D" id="3.30.70.2450">
    <property type="match status" value="1"/>
</dbReference>
<dbReference type="PRINTS" id="PR00420">
    <property type="entry name" value="RNGMNOXGNASE"/>
</dbReference>
<dbReference type="PANTHER" id="PTHR43004:SF19">
    <property type="entry name" value="BINDING MONOOXYGENASE, PUTATIVE (JCVI)-RELATED"/>
    <property type="match status" value="1"/>
</dbReference>
<protein>
    <submittedName>
        <fullName evidence="5">FAD-dependent monooxygenase</fullName>
    </submittedName>
</protein>
<evidence type="ECO:0000313" key="6">
    <source>
        <dbReference type="Proteomes" id="UP001138997"/>
    </source>
</evidence>
<evidence type="ECO:0000259" key="4">
    <source>
        <dbReference type="Pfam" id="PF01494"/>
    </source>
</evidence>
<sequence>MKRLPVLVVGAGPVGQTTAALLARWGLDVRLFEARTARERTGSRSISQARDVLDIWDLIGVGRRLAAEGVPWSMARTYLRDREVASLELPDQSHAVFPPFVNISQDHTEELLQAALTRLGVGTSWDHELVKISAEDDAIRATFRRGAGEIDVWGSHLVLATGASSETLRSALGVTFEGRAFTGQFLSCDIRADRPDWASERRFYIDPPWAPGAQVLIQVCPDSTFRIDWQVPEEYDLGEDERCGGLDRRIRAVLGEHPFEIVAKSTYRCQNRCADRLQAGKVLLAGDVAHLVAPFGARGLNTGVFDAENAAWKILFDVHHWAGPHLLGSYQDERHAAAREDLDVTSATLRFLVPQSPAERAERERVLRAATDPALATRIDSGRLSEPFWYPGSRLVTPDPTRPFVGRPSRGAVPDPAPGVLVPDLPVRVPGRRSVTRLREVLRGGFTVLVRDGRYSEKLYRAAVSASECPIDVVALDGVSGGEDVIKTLGMRPGEAWLIRPDAYVAAIVTEDDPDDLARCLLRALGF</sequence>
<dbReference type="InterPro" id="IPR036188">
    <property type="entry name" value="FAD/NAD-bd_sf"/>
</dbReference>
<evidence type="ECO:0000256" key="1">
    <source>
        <dbReference type="ARBA" id="ARBA00001974"/>
    </source>
</evidence>
<keyword evidence="6" id="KW-1185">Reference proteome</keyword>